<dbReference type="Gene3D" id="3.40.50.300">
    <property type="entry name" value="P-loop containing nucleotide triphosphate hydrolases"/>
    <property type="match status" value="1"/>
</dbReference>
<dbReference type="InterPro" id="IPR049730">
    <property type="entry name" value="SNF2/RAD54-like_C"/>
</dbReference>
<dbReference type="GO" id="GO:0004386">
    <property type="term" value="F:helicase activity"/>
    <property type="evidence" value="ECO:0007669"/>
    <property type="project" value="UniProtKB-KW"/>
</dbReference>
<sequence length="1044" mass="116469">MTPPSAAPSVAVPSVGDRVEVRDSRWTVAAVDAAGNDTVVELASLADDGFGDTLRLVWELEPGRRLLPASGLPEITRDGFDRPEQSAAFLDAMLWSALVRLDTRELQAPFRSGADVKTYQLEPVWRSLTAPRVNQLLADDVGLGKTVEAGLVASELILRHRAQRVMIVCPAGLTNKWQDEMFRLFGHRFTIVNAQTYTDLRRERGSGANPFEIHRHTIVSLPWLRGPKADRLLFGELLKNADEHTKPFFDLLILDEAHHIAPAAPKQRYAVDSQQTKTIRALAAHFTHRLFLSATPHNGYPESFTALLEILDPARFARGVTPSPAAQEAVVIRRLKSSIVDAHGNPEFPSREVRDLRLEYTDDELEVHRLFSEFTTARRARRVQGRRGRAAADLVTLLLKKRLLSSPRAFANTYASYAGALPAEPAPFSDDVPDYFDEYNDEAAVLDDDELFEYENETLRRSAGYEERLDPTERKALAAISDWAVQHAARPDTKAARLLAFLDETCKIGASWSNERVVVFTEYRDTLHWLHELLASQGFGGDRVALLHGGMDLEDREQIRLAFQADPAAHPLRILLATDAAGEGIDLQNHCHRLVNYDIPFNPNKLEQRAGRIDRYGQRENPKVYNFVPGATVPDSAFKGEIEFLARVAVKVSQMETDLGSVNPVLAGALQKRLAGDVSVADVDALTNQAVAKGKSRGELKATADVSAQVAELDDVFAESQNKLHLHPERIREVVNTALVLAHQNVQLEPVADPESDATLYKVPDLTGEWVRALDGLDTPFVPEGQESYRRPITFDPLIARGRDDVVLAHLSHPLVDMSARLLRAAASTDRVDLHRVSAVVGPDDLEDLFVGAYAKYTLTGGDSAQLHQELMAVGGWLDLRTGRFRRLENLTRSREILDSALDRGTAAGPGAQLRIAEHAKEIHRGLSDSLDWRTKTRSEALERQLEKRVEEERARIRSDYDQFRASLEAAIRGRDTDENELFGLADLELQQARRDEAHWAERLEQLETERDREVGRVAARYADPVGHRTPLAIVCVVPERENR</sequence>
<accession>A0A9W6GD74</accession>
<feature type="domain" description="Helicase C-terminal" evidence="6">
    <location>
        <begin position="494"/>
        <end position="663"/>
    </location>
</feature>
<keyword evidence="2" id="KW-0378">Hydrolase</keyword>
<evidence type="ECO:0000259" key="5">
    <source>
        <dbReference type="PROSITE" id="PS51192"/>
    </source>
</evidence>
<comment type="caution">
    <text evidence="7">The sequence shown here is derived from an EMBL/GenBank/DDBJ whole genome shotgun (WGS) entry which is preliminary data.</text>
</comment>
<feature type="domain" description="Helicase ATP-binding" evidence="5">
    <location>
        <begin position="126"/>
        <end position="314"/>
    </location>
</feature>
<dbReference type="RefSeq" id="WP_270118075.1">
    <property type="nucleotide sequence ID" value="NZ_BAAAOL010000007.1"/>
</dbReference>
<dbReference type="SMART" id="SM00487">
    <property type="entry name" value="DEXDc"/>
    <property type="match status" value="1"/>
</dbReference>
<evidence type="ECO:0000313" key="7">
    <source>
        <dbReference type="EMBL" id="GLI44513.1"/>
    </source>
</evidence>
<name>A0A9W6GD74_9ACTN</name>
<dbReference type="InterPro" id="IPR014001">
    <property type="entry name" value="Helicase_ATP-bd"/>
</dbReference>
<dbReference type="PANTHER" id="PTHR10799">
    <property type="entry name" value="SNF2/RAD54 HELICASE FAMILY"/>
    <property type="match status" value="1"/>
</dbReference>
<dbReference type="Pfam" id="PF00271">
    <property type="entry name" value="Helicase_C"/>
    <property type="match status" value="1"/>
</dbReference>
<evidence type="ECO:0000256" key="3">
    <source>
        <dbReference type="ARBA" id="ARBA00022806"/>
    </source>
</evidence>
<proteinExistence type="predicted"/>
<dbReference type="AlphaFoldDB" id="A0A9W6GD74"/>
<dbReference type="SUPFAM" id="SSF52540">
    <property type="entry name" value="P-loop containing nucleoside triphosphate hydrolases"/>
    <property type="match status" value="2"/>
</dbReference>
<evidence type="ECO:0000256" key="1">
    <source>
        <dbReference type="ARBA" id="ARBA00022741"/>
    </source>
</evidence>
<dbReference type="Proteomes" id="UP001144313">
    <property type="component" value="Unassembled WGS sequence"/>
</dbReference>
<dbReference type="Gene3D" id="3.40.50.10810">
    <property type="entry name" value="Tandem AAA-ATPase domain"/>
    <property type="match status" value="1"/>
</dbReference>
<protein>
    <submittedName>
        <fullName evidence="7">Helicase SNF2 family protein</fullName>
    </submittedName>
</protein>
<dbReference type="GO" id="GO:0005524">
    <property type="term" value="F:ATP binding"/>
    <property type="evidence" value="ECO:0007669"/>
    <property type="project" value="UniProtKB-KW"/>
</dbReference>
<dbReference type="SMART" id="SM00490">
    <property type="entry name" value="HELICc"/>
    <property type="match status" value="1"/>
</dbReference>
<dbReference type="CDD" id="cd18793">
    <property type="entry name" value="SF2_C_SNF"/>
    <property type="match status" value="1"/>
</dbReference>
<dbReference type="EMBL" id="BSDT01000001">
    <property type="protein sequence ID" value="GLI44513.1"/>
    <property type="molecule type" value="Genomic_DNA"/>
</dbReference>
<dbReference type="Pfam" id="PF00176">
    <property type="entry name" value="SNF2-rel_dom"/>
    <property type="match status" value="1"/>
</dbReference>
<dbReference type="InterPro" id="IPR001650">
    <property type="entry name" value="Helicase_C-like"/>
</dbReference>
<dbReference type="InterPro" id="IPR000330">
    <property type="entry name" value="SNF2_N"/>
</dbReference>
<organism evidence="7 8">
    <name type="scientific">Glycomyces algeriensis</name>
    <dbReference type="NCBI Taxonomy" id="256037"/>
    <lineage>
        <taxon>Bacteria</taxon>
        <taxon>Bacillati</taxon>
        <taxon>Actinomycetota</taxon>
        <taxon>Actinomycetes</taxon>
        <taxon>Glycomycetales</taxon>
        <taxon>Glycomycetaceae</taxon>
        <taxon>Glycomyces</taxon>
    </lineage>
</organism>
<keyword evidence="8" id="KW-1185">Reference proteome</keyword>
<dbReference type="PROSITE" id="PS51194">
    <property type="entry name" value="HELICASE_CTER"/>
    <property type="match status" value="1"/>
</dbReference>
<dbReference type="InterPro" id="IPR057342">
    <property type="entry name" value="DEXDc_RapA"/>
</dbReference>
<dbReference type="PROSITE" id="PS51192">
    <property type="entry name" value="HELICASE_ATP_BIND_1"/>
    <property type="match status" value="1"/>
</dbReference>
<dbReference type="NCBIfam" id="NF038317">
    <property type="entry name" value="DISARM_DrmD"/>
    <property type="match status" value="1"/>
</dbReference>
<dbReference type="InterPro" id="IPR038718">
    <property type="entry name" value="SNF2-like_sf"/>
</dbReference>
<evidence type="ECO:0000256" key="2">
    <source>
        <dbReference type="ARBA" id="ARBA00022801"/>
    </source>
</evidence>
<dbReference type="GO" id="GO:0016787">
    <property type="term" value="F:hydrolase activity"/>
    <property type="evidence" value="ECO:0007669"/>
    <property type="project" value="UniProtKB-KW"/>
</dbReference>
<dbReference type="CDD" id="cd18011">
    <property type="entry name" value="DEXDc_RapA"/>
    <property type="match status" value="1"/>
</dbReference>
<evidence type="ECO:0000313" key="8">
    <source>
        <dbReference type="Proteomes" id="UP001144313"/>
    </source>
</evidence>
<keyword evidence="3 7" id="KW-0347">Helicase</keyword>
<keyword evidence="1" id="KW-0547">Nucleotide-binding</keyword>
<dbReference type="InterPro" id="IPR027417">
    <property type="entry name" value="P-loop_NTPase"/>
</dbReference>
<evidence type="ECO:0000259" key="6">
    <source>
        <dbReference type="PROSITE" id="PS51194"/>
    </source>
</evidence>
<keyword evidence="4" id="KW-0067">ATP-binding</keyword>
<gene>
    <name evidence="7" type="ORF">GALLR39Z86_43630</name>
</gene>
<evidence type="ECO:0000256" key="4">
    <source>
        <dbReference type="ARBA" id="ARBA00022840"/>
    </source>
</evidence>
<reference evidence="7" key="1">
    <citation type="submission" date="2022-12" db="EMBL/GenBank/DDBJ databases">
        <title>Reference genome sequencing for broad-spectrum identification of bacterial and archaeal isolates by mass spectrometry.</title>
        <authorList>
            <person name="Sekiguchi Y."/>
            <person name="Tourlousse D.M."/>
        </authorList>
    </citation>
    <scope>NUCLEOTIDE SEQUENCE</scope>
    <source>
        <strain evidence="7">LLR39Z86</strain>
    </source>
</reference>